<reference evidence="1 2" key="1">
    <citation type="submission" date="2018-02" db="EMBL/GenBank/DDBJ databases">
        <authorList>
            <person name="Cohen D.B."/>
            <person name="Kent A.D."/>
        </authorList>
    </citation>
    <scope>NUCLEOTIDE SEQUENCE [LARGE SCALE GENOMIC DNA]</scope>
    <source>
        <strain evidence="1">1</strain>
    </source>
</reference>
<dbReference type="Gene3D" id="6.10.140.2080">
    <property type="match status" value="1"/>
</dbReference>
<evidence type="ECO:0000313" key="1">
    <source>
        <dbReference type="EMBL" id="SPD86738.1"/>
    </source>
</evidence>
<dbReference type="Gene3D" id="1.10.10.2390">
    <property type="match status" value="1"/>
</dbReference>
<keyword evidence="2" id="KW-1185">Reference proteome</keyword>
<sequence>MGDRGGLLERILHWLRAGYPEGVPQHDYVALLGILQRTLTADEVEQLAHRLRETRGSSVSDDEIRTLIRETALEEPSDTDIRRVASRLAEGGWPLQSTPVEATTDQKG</sequence>
<organism evidence="1 2">
    <name type="scientific">Micropruina glycogenica</name>
    <dbReference type="NCBI Taxonomy" id="75385"/>
    <lineage>
        <taxon>Bacteria</taxon>
        <taxon>Bacillati</taxon>
        <taxon>Actinomycetota</taxon>
        <taxon>Actinomycetes</taxon>
        <taxon>Propionibacteriales</taxon>
        <taxon>Nocardioidaceae</taxon>
        <taxon>Micropruina</taxon>
    </lineage>
</organism>
<dbReference type="OrthoDB" id="4350726at2"/>
<dbReference type="RefSeq" id="WP_105185630.1">
    <property type="nucleotide sequence ID" value="NZ_BAAAGO010000039.1"/>
</dbReference>
<dbReference type="InterPro" id="IPR021784">
    <property type="entry name" value="DUF3349"/>
</dbReference>
<gene>
    <name evidence="1" type="ORF">MPLG2_1702</name>
</gene>
<dbReference type="AlphaFoldDB" id="A0A2N9JGT5"/>
<dbReference type="KEGG" id="mgg:MPLG2_1702"/>
<protein>
    <recommendedName>
        <fullName evidence="3">DUF3349 domain-containing protein</fullName>
    </recommendedName>
</protein>
<name>A0A2N9JGT5_9ACTN</name>
<evidence type="ECO:0008006" key="3">
    <source>
        <dbReference type="Google" id="ProtNLM"/>
    </source>
</evidence>
<dbReference type="Proteomes" id="UP000238164">
    <property type="component" value="Chromosome 1"/>
</dbReference>
<dbReference type="EMBL" id="LT985188">
    <property type="protein sequence ID" value="SPD86738.1"/>
    <property type="molecule type" value="Genomic_DNA"/>
</dbReference>
<evidence type="ECO:0000313" key="2">
    <source>
        <dbReference type="Proteomes" id="UP000238164"/>
    </source>
</evidence>
<proteinExistence type="predicted"/>
<accession>A0A2N9JGT5</accession>
<dbReference type="Pfam" id="PF11829">
    <property type="entry name" value="DUF3349"/>
    <property type="match status" value="1"/>
</dbReference>